<reference evidence="1" key="1">
    <citation type="submission" date="2020-02" db="EMBL/GenBank/DDBJ databases">
        <authorList>
            <person name="Scholz U."/>
            <person name="Mascher M."/>
            <person name="Fiebig A."/>
        </authorList>
    </citation>
    <scope>NUCLEOTIDE SEQUENCE</scope>
</reference>
<name>A0A7I8KFA5_SPIIN</name>
<dbReference type="EMBL" id="LR746268">
    <property type="protein sequence ID" value="CAA7395914.1"/>
    <property type="molecule type" value="Genomic_DNA"/>
</dbReference>
<accession>A0A7I8KFA5</accession>
<dbReference type="AlphaFoldDB" id="A0A7I8KFA5"/>
<evidence type="ECO:0000313" key="2">
    <source>
        <dbReference type="Proteomes" id="UP000663760"/>
    </source>
</evidence>
<dbReference type="Proteomes" id="UP000663760">
    <property type="component" value="Chromosome 5"/>
</dbReference>
<organism evidence="1 2">
    <name type="scientific">Spirodela intermedia</name>
    <name type="common">Intermediate duckweed</name>
    <dbReference type="NCBI Taxonomy" id="51605"/>
    <lineage>
        <taxon>Eukaryota</taxon>
        <taxon>Viridiplantae</taxon>
        <taxon>Streptophyta</taxon>
        <taxon>Embryophyta</taxon>
        <taxon>Tracheophyta</taxon>
        <taxon>Spermatophyta</taxon>
        <taxon>Magnoliopsida</taxon>
        <taxon>Liliopsida</taxon>
        <taxon>Araceae</taxon>
        <taxon>Lemnoideae</taxon>
        <taxon>Spirodela</taxon>
    </lineage>
</organism>
<proteinExistence type="predicted"/>
<gene>
    <name evidence="1" type="ORF">SI8410_05006577</name>
</gene>
<evidence type="ECO:0000313" key="1">
    <source>
        <dbReference type="EMBL" id="CAA7395914.1"/>
    </source>
</evidence>
<protein>
    <submittedName>
        <fullName evidence="1">Uncharacterized protein</fullName>
    </submittedName>
</protein>
<keyword evidence="2" id="KW-1185">Reference proteome</keyword>
<sequence length="50" mass="5686">MMQVKYLNLSPFYVLSLLENTLSPPLVDSRVEDFKFVDSEVGFFSKIGAL</sequence>